<comment type="caution">
    <text evidence="1">The sequence shown here is derived from an EMBL/GenBank/DDBJ whole genome shotgun (WGS) entry which is preliminary data.</text>
</comment>
<reference evidence="1 2" key="2">
    <citation type="submission" date="2017-10" db="EMBL/GenBank/DDBJ databases">
        <title>Extensive intraspecific genome diversity in a model arbuscular mycorrhizal fungus.</title>
        <authorList>
            <person name="Chen E.C.H."/>
            <person name="Morin E."/>
            <person name="Baudet D."/>
            <person name="Noel J."/>
            <person name="Ndikumana S."/>
            <person name="Charron P."/>
            <person name="St-Onge C."/>
            <person name="Giorgi J."/>
            <person name="Grigoriev I.V."/>
            <person name="Roux C."/>
            <person name="Martin F.M."/>
            <person name="Corradi N."/>
        </authorList>
    </citation>
    <scope>NUCLEOTIDE SEQUENCE [LARGE SCALE GENOMIC DNA]</scope>
    <source>
        <strain evidence="1 2">C2</strain>
    </source>
</reference>
<gene>
    <name evidence="1" type="ORF">RhiirC2_708715</name>
</gene>
<dbReference type="EMBL" id="LLXL01000291">
    <property type="protein sequence ID" value="PKK74650.1"/>
    <property type="molecule type" value="Genomic_DNA"/>
</dbReference>
<accession>A0A2N1NLB9</accession>
<sequence length="280" mass="32821">MDLIQLKEVVKINVVYLTNKRKCKHLDGKMFGQYHGYARQVLAKSDMRKKNLLNVKNEVCYTGNRQGIHSAQTIYSLKNKENKSDLCLDLDHSNPNNLEENMNNNPMQFSHLLNPEKSHSWIYNLDNNENYKILIPQLDITLSIEVLHYTRTQTLKSTQNLIAKTLMHKKSTNLQTDTNDMYEQWKPKKRKVFSKEETDIMNNFKVVMEYRKGLDAPSQSRIALEIRELSTHSIGFNQSMVSRILNNIDIPKCDKTLDAIVKWVNLELERKEKNQTQKLH</sequence>
<dbReference type="VEuPathDB" id="FungiDB:FUN_021266"/>
<evidence type="ECO:0000313" key="2">
    <source>
        <dbReference type="Proteomes" id="UP000233469"/>
    </source>
</evidence>
<dbReference type="AlphaFoldDB" id="A0A2N1NLB9"/>
<protein>
    <submittedName>
        <fullName evidence="1">Uncharacterized protein</fullName>
    </submittedName>
</protein>
<dbReference type="VEuPathDB" id="FungiDB:RhiirA1_466434"/>
<organism evidence="1 2">
    <name type="scientific">Rhizophagus irregularis</name>
    <dbReference type="NCBI Taxonomy" id="588596"/>
    <lineage>
        <taxon>Eukaryota</taxon>
        <taxon>Fungi</taxon>
        <taxon>Fungi incertae sedis</taxon>
        <taxon>Mucoromycota</taxon>
        <taxon>Glomeromycotina</taxon>
        <taxon>Glomeromycetes</taxon>
        <taxon>Glomerales</taxon>
        <taxon>Glomeraceae</taxon>
        <taxon>Rhizophagus</taxon>
    </lineage>
</organism>
<proteinExistence type="predicted"/>
<dbReference type="Proteomes" id="UP000233469">
    <property type="component" value="Unassembled WGS sequence"/>
</dbReference>
<reference evidence="1 2" key="1">
    <citation type="submission" date="2016-04" db="EMBL/GenBank/DDBJ databases">
        <title>Genome analyses suggest a sexual origin of heterokaryosis in a supposedly ancient asexual fungus.</title>
        <authorList>
            <person name="Ropars J."/>
            <person name="Sedzielewska K."/>
            <person name="Noel J."/>
            <person name="Charron P."/>
            <person name="Farinelli L."/>
            <person name="Marton T."/>
            <person name="Kruger M."/>
            <person name="Pelin A."/>
            <person name="Brachmann A."/>
            <person name="Corradi N."/>
        </authorList>
    </citation>
    <scope>NUCLEOTIDE SEQUENCE [LARGE SCALE GENOMIC DNA]</scope>
    <source>
        <strain evidence="1 2">C2</strain>
    </source>
</reference>
<dbReference type="VEuPathDB" id="FungiDB:RhiirFUN_009043"/>
<name>A0A2N1NLB9_9GLOM</name>
<evidence type="ECO:0000313" key="1">
    <source>
        <dbReference type="EMBL" id="PKK74650.1"/>
    </source>
</evidence>